<sequence>MEKLEEIITKKELMDYYGIHRDTIEVWVKKYNLPLIEISTHIKYVKKDEFLKWEENLKKNSK</sequence>
<dbReference type="Proteomes" id="UP000664163">
    <property type="component" value="Unassembled WGS sequence"/>
</dbReference>
<gene>
    <name evidence="1" type="ORF">J0X13_04270</name>
</gene>
<protein>
    <recommendedName>
        <fullName evidence="3">DNA-binding protein</fullName>
    </recommendedName>
</protein>
<accession>A0ABS3EU36</accession>
<evidence type="ECO:0000313" key="2">
    <source>
        <dbReference type="Proteomes" id="UP000664163"/>
    </source>
</evidence>
<dbReference type="SUPFAM" id="SSF46955">
    <property type="entry name" value="Putative DNA-binding domain"/>
    <property type="match status" value="1"/>
</dbReference>
<evidence type="ECO:0008006" key="3">
    <source>
        <dbReference type="Google" id="ProtNLM"/>
    </source>
</evidence>
<dbReference type="InterPro" id="IPR009061">
    <property type="entry name" value="DNA-bd_dom_put_sf"/>
</dbReference>
<keyword evidence="2" id="KW-1185">Reference proteome</keyword>
<comment type="caution">
    <text evidence="1">The sequence shown here is derived from an EMBL/GenBank/DDBJ whole genome shotgun (WGS) entry which is preliminary data.</text>
</comment>
<dbReference type="EMBL" id="JAFLND010000001">
    <property type="protein sequence ID" value="MBO0329749.1"/>
    <property type="molecule type" value="Genomic_DNA"/>
</dbReference>
<organism evidence="1 2">
    <name type="scientific">[Muricauda] lutisoli</name>
    <dbReference type="NCBI Taxonomy" id="2816035"/>
    <lineage>
        <taxon>Bacteria</taxon>
        <taxon>Pseudomonadati</taxon>
        <taxon>Bacteroidota</taxon>
        <taxon>Flavobacteriia</taxon>
        <taxon>Flavobacteriales</taxon>
        <taxon>Flavobacteriaceae</taxon>
        <taxon>Allomuricauda</taxon>
    </lineage>
</organism>
<evidence type="ECO:0000313" key="1">
    <source>
        <dbReference type="EMBL" id="MBO0329749.1"/>
    </source>
</evidence>
<proteinExistence type="predicted"/>
<dbReference type="RefSeq" id="WP_207070207.1">
    <property type="nucleotide sequence ID" value="NZ_JAFLND010000001.1"/>
</dbReference>
<reference evidence="1 2" key="1">
    <citation type="submission" date="2021-03" db="EMBL/GenBank/DDBJ databases">
        <title>Muricauda sp. CAU 1631 isolated from Incheon.</title>
        <authorList>
            <person name="Kim W."/>
        </authorList>
    </citation>
    <scope>NUCLEOTIDE SEQUENCE [LARGE SCALE GENOMIC DNA]</scope>
    <source>
        <strain evidence="1 2">CAU 1631</strain>
    </source>
</reference>
<name>A0ABS3EU36_9FLAO</name>